<evidence type="ECO:0000313" key="2">
    <source>
        <dbReference type="Proteomes" id="UP000189545"/>
    </source>
</evidence>
<reference evidence="1 2" key="1">
    <citation type="submission" date="2016-03" db="EMBL/GenBank/DDBJ databases">
        <title>Complete genome sequence of Shewanella psychrophila WP2, a deep sea bacterium isolated from west Pacific sediment.</title>
        <authorList>
            <person name="Xu G."/>
            <person name="Jian H."/>
        </authorList>
    </citation>
    <scope>NUCLEOTIDE SEQUENCE [LARGE SCALE GENOMIC DNA]</scope>
    <source>
        <strain evidence="1 2">WP2</strain>
    </source>
</reference>
<protein>
    <submittedName>
        <fullName evidence="1">Uncharacterized protein</fullName>
    </submittedName>
</protein>
<sequence length="94" mass="10470">MKEHVMKEAKTSNIIQQLERMGQDASLQATAEFEQIVNDSTLDNELKQSLLNKDVISLEKQLDVCPDIVCVLVAHEEDEDDSIDVESSPLSIVA</sequence>
<dbReference type="AlphaFoldDB" id="A0A1S6HVQ4"/>
<name>A0A1S6HVQ4_9GAMM</name>
<gene>
    <name evidence="1" type="ORF">Sps_04494</name>
</gene>
<evidence type="ECO:0000313" key="1">
    <source>
        <dbReference type="EMBL" id="AQS39579.1"/>
    </source>
</evidence>
<dbReference type="EMBL" id="CP014782">
    <property type="protein sequence ID" value="AQS39579.1"/>
    <property type="molecule type" value="Genomic_DNA"/>
</dbReference>
<dbReference type="KEGG" id="spsw:Sps_04494"/>
<dbReference type="Proteomes" id="UP000189545">
    <property type="component" value="Chromosome"/>
</dbReference>
<accession>A0A1S6HVQ4</accession>
<keyword evidence="2" id="KW-1185">Reference proteome</keyword>
<organism evidence="1 2">
    <name type="scientific">Shewanella psychrophila</name>
    <dbReference type="NCBI Taxonomy" id="225848"/>
    <lineage>
        <taxon>Bacteria</taxon>
        <taxon>Pseudomonadati</taxon>
        <taxon>Pseudomonadota</taxon>
        <taxon>Gammaproteobacteria</taxon>
        <taxon>Alteromonadales</taxon>
        <taxon>Shewanellaceae</taxon>
        <taxon>Shewanella</taxon>
    </lineage>
</organism>
<dbReference type="STRING" id="225848.Sps_04494"/>
<proteinExistence type="predicted"/>